<dbReference type="STRING" id="104452.A0A0L7KUU7"/>
<dbReference type="SUPFAM" id="SSF50978">
    <property type="entry name" value="WD40 repeat-like"/>
    <property type="match status" value="1"/>
</dbReference>
<evidence type="ECO:0000256" key="2">
    <source>
        <dbReference type="ARBA" id="ARBA00022490"/>
    </source>
</evidence>
<evidence type="ECO:0000256" key="8">
    <source>
        <dbReference type="PROSITE-ProRule" id="PRU00221"/>
    </source>
</evidence>
<keyword evidence="6" id="KW-0206">Cytoskeleton</keyword>
<dbReference type="PANTHER" id="PTHR14885:SF3">
    <property type="entry name" value="CILIA- AND FLAGELLA-ASSOCIATED PROTEIN 44"/>
    <property type="match status" value="1"/>
</dbReference>
<evidence type="ECO:0000256" key="3">
    <source>
        <dbReference type="ARBA" id="ARBA00022574"/>
    </source>
</evidence>
<evidence type="ECO:0000256" key="1">
    <source>
        <dbReference type="ARBA" id="ARBA00004430"/>
    </source>
</evidence>
<keyword evidence="7" id="KW-0966">Cell projection</keyword>
<keyword evidence="5" id="KW-0175">Coiled coil</keyword>
<dbReference type="PANTHER" id="PTHR14885">
    <property type="entry name" value="CILIA- AND FLAGELLA-ASSOCIATED PROTEIN 43-RELATED"/>
    <property type="match status" value="1"/>
</dbReference>
<comment type="caution">
    <text evidence="9">The sequence shown here is derived from an EMBL/GenBank/DDBJ whole genome shotgun (WGS) entry which is preliminary data.</text>
</comment>
<dbReference type="Proteomes" id="UP000037510">
    <property type="component" value="Unassembled WGS sequence"/>
</dbReference>
<dbReference type="EMBL" id="JTDY01005604">
    <property type="protein sequence ID" value="KOB66841.1"/>
    <property type="molecule type" value="Genomic_DNA"/>
</dbReference>
<dbReference type="InterPro" id="IPR001680">
    <property type="entry name" value="WD40_rpt"/>
</dbReference>
<dbReference type="Gene3D" id="2.130.10.10">
    <property type="entry name" value="YVTN repeat-like/Quinoprotein amine dehydrogenase"/>
    <property type="match status" value="2"/>
</dbReference>
<feature type="non-terminal residue" evidence="9">
    <location>
        <position position="556"/>
    </location>
</feature>
<gene>
    <name evidence="9" type="ORF">OBRU01_20689</name>
</gene>
<dbReference type="PROSITE" id="PS50082">
    <property type="entry name" value="WD_REPEATS_2"/>
    <property type="match status" value="1"/>
</dbReference>
<dbReference type="AlphaFoldDB" id="A0A0L7KUU7"/>
<feature type="repeat" description="WD" evidence="8">
    <location>
        <begin position="307"/>
        <end position="341"/>
    </location>
</feature>
<evidence type="ECO:0000313" key="9">
    <source>
        <dbReference type="EMBL" id="KOB66841.1"/>
    </source>
</evidence>
<evidence type="ECO:0000313" key="10">
    <source>
        <dbReference type="Proteomes" id="UP000037510"/>
    </source>
</evidence>
<dbReference type="InterPro" id="IPR036322">
    <property type="entry name" value="WD40_repeat_dom_sf"/>
</dbReference>
<sequence length="556" mass="63373">YLILFLNATLRYSYGYNCHKYFNLCACDETVVCWGAGSIITFLDVNTKQTPDGELLASVGKDPDYNLTIWTWKRHRILLRTSAFTFDVNGVMFSPYCPGQLTTAETFTGLKLKGDLGRFGKTEICDVLGVYPMPDEKVLSGCEWGNVLVWEAGLVKSRDGCIRAWYWDTVEQADPPEDDPYVELNPVAETCVPGCQIMCMRHQKGMYWYAQDGNGGLWSVDLEIDKIECDHRKVMTFHAGRVVAMAALRTHPILITAGADGALMAFSTENHRLEALSTMRDIRVHSALTVHSEDSINPDVMDLISLLKPHSKSVTQISINYERTLLVTCGKDSTIFMYKLELGTPFTLQRLGFIETPNNVEYMTWKPDEERVILLCGQVGFLMEALLPEVEVRDYLDITTFKLDFVSYKETLVKKQYIDEEALKAKEEAEKYKDDEEEEWLGAIELNGIWVVQRGTGALLLVKPGVNKVLKYAPFEGACCDKQYLIIGTNTGYIRVVRMPSEEDDSEEHHYETWMIAQQKLMKKLLGRRLAKEDTESKYQPPKALLVKCYLEYWKL</sequence>
<dbReference type="GO" id="GO:0003341">
    <property type="term" value="P:cilium movement"/>
    <property type="evidence" value="ECO:0007669"/>
    <property type="project" value="UniProtKB-ARBA"/>
</dbReference>
<evidence type="ECO:0000256" key="6">
    <source>
        <dbReference type="ARBA" id="ARBA00023212"/>
    </source>
</evidence>
<evidence type="ECO:0000256" key="5">
    <source>
        <dbReference type="ARBA" id="ARBA00023054"/>
    </source>
</evidence>
<dbReference type="Pfam" id="PF00400">
    <property type="entry name" value="WD40"/>
    <property type="match status" value="1"/>
</dbReference>
<comment type="subcellular location">
    <subcellularLocation>
        <location evidence="1">Cytoplasm</location>
        <location evidence="1">Cytoskeleton</location>
        <location evidence="1">Cilium axoneme</location>
    </subcellularLocation>
</comment>
<protein>
    <submittedName>
        <fullName evidence="9">Uncharacterized protein</fullName>
    </submittedName>
</protein>
<proteinExistence type="predicted"/>
<dbReference type="GO" id="GO:0005930">
    <property type="term" value="C:axoneme"/>
    <property type="evidence" value="ECO:0007669"/>
    <property type="project" value="UniProtKB-SubCell"/>
</dbReference>
<evidence type="ECO:0000256" key="4">
    <source>
        <dbReference type="ARBA" id="ARBA00022737"/>
    </source>
</evidence>
<dbReference type="InterPro" id="IPR015943">
    <property type="entry name" value="WD40/YVTN_repeat-like_dom_sf"/>
</dbReference>
<keyword evidence="4" id="KW-0677">Repeat</keyword>
<reference evidence="9 10" key="1">
    <citation type="journal article" date="2015" name="Genome Biol. Evol.">
        <title>The genome of winter moth (Operophtera brumata) provides a genomic perspective on sexual dimorphism and phenology.</title>
        <authorList>
            <person name="Derks M.F."/>
            <person name="Smit S."/>
            <person name="Salis L."/>
            <person name="Schijlen E."/>
            <person name="Bossers A."/>
            <person name="Mateman C."/>
            <person name="Pijl A.S."/>
            <person name="de Ridder D."/>
            <person name="Groenen M.A."/>
            <person name="Visser M.E."/>
            <person name="Megens H.J."/>
        </authorList>
    </citation>
    <scope>NUCLEOTIDE SEQUENCE [LARGE SCALE GENOMIC DNA]</scope>
    <source>
        <strain evidence="9">WM2013NL</strain>
        <tissue evidence="9">Head and thorax</tissue>
    </source>
</reference>
<organism evidence="9 10">
    <name type="scientific">Operophtera brumata</name>
    <name type="common">Winter moth</name>
    <name type="synonym">Phalaena brumata</name>
    <dbReference type="NCBI Taxonomy" id="104452"/>
    <lineage>
        <taxon>Eukaryota</taxon>
        <taxon>Metazoa</taxon>
        <taxon>Ecdysozoa</taxon>
        <taxon>Arthropoda</taxon>
        <taxon>Hexapoda</taxon>
        <taxon>Insecta</taxon>
        <taxon>Pterygota</taxon>
        <taxon>Neoptera</taxon>
        <taxon>Endopterygota</taxon>
        <taxon>Lepidoptera</taxon>
        <taxon>Glossata</taxon>
        <taxon>Ditrysia</taxon>
        <taxon>Geometroidea</taxon>
        <taxon>Geometridae</taxon>
        <taxon>Larentiinae</taxon>
        <taxon>Operophtera</taxon>
    </lineage>
</organism>
<accession>A0A0L7KUU7</accession>
<keyword evidence="3 8" id="KW-0853">WD repeat</keyword>
<evidence type="ECO:0000256" key="7">
    <source>
        <dbReference type="ARBA" id="ARBA00023273"/>
    </source>
</evidence>
<dbReference type="SMART" id="SM00320">
    <property type="entry name" value="WD40"/>
    <property type="match status" value="2"/>
</dbReference>
<feature type="non-terminal residue" evidence="9">
    <location>
        <position position="1"/>
    </location>
</feature>
<keyword evidence="2" id="KW-0963">Cytoplasm</keyword>
<name>A0A0L7KUU7_OPEBR</name>
<keyword evidence="10" id="KW-1185">Reference proteome</keyword>